<accession>A0A2A3LAF8</accession>
<dbReference type="EMBL" id="AP020326">
    <property type="protein sequence ID" value="BBN46779.1"/>
    <property type="molecule type" value="Genomic_DNA"/>
</dbReference>
<organism evidence="3 4">
    <name type="scientific">Mycobacterium avium subsp. hominissuis</name>
    <dbReference type="NCBI Taxonomy" id="439334"/>
    <lineage>
        <taxon>Bacteria</taxon>
        <taxon>Bacillati</taxon>
        <taxon>Actinomycetota</taxon>
        <taxon>Actinomycetes</taxon>
        <taxon>Mycobacteriales</taxon>
        <taxon>Mycobacteriaceae</taxon>
        <taxon>Mycobacterium</taxon>
        <taxon>Mycobacterium avium complex (MAC)</taxon>
    </lineage>
</organism>
<dbReference type="EMBL" id="LBGZ01000057">
    <property type="protein sequence ID" value="PBJ36536.1"/>
    <property type="molecule type" value="Genomic_DNA"/>
</dbReference>
<sequence length="112" mass="12371">MARCALSLSVSGESIGDMEEEFELPDGRKVRSTQRALENLEDHDDCPFCLGRAAAHRGDGNDSNPFPEVDFPPGSAQRYEDDHWLWGMGHSVGSTEPGGLLWFEEPNRGHDA</sequence>
<evidence type="ECO:0000313" key="1">
    <source>
        <dbReference type="EMBL" id="AXO24641.1"/>
    </source>
</evidence>
<dbReference type="EMBL" id="CP029332">
    <property type="protein sequence ID" value="AXO24641.1"/>
    <property type="molecule type" value="Genomic_DNA"/>
</dbReference>
<dbReference type="Proteomes" id="UP000327362">
    <property type="component" value="Chromosome"/>
</dbReference>
<reference evidence="1 5" key="2">
    <citation type="submission" date="2018-05" db="EMBL/GenBank/DDBJ databases">
        <title>Sequencing and annotation of Mycobacterium avium strain 109 (MAC109).</title>
        <authorList>
            <person name="Matern W.M."/>
            <person name="Bader J.S."/>
            <person name="Karakousis P.C."/>
        </authorList>
    </citation>
    <scope>NUCLEOTIDE SEQUENCE [LARGE SCALE GENOMIC DNA]</scope>
    <source>
        <strain evidence="1 5">MAC109</strain>
    </source>
</reference>
<reference evidence="2 6" key="3">
    <citation type="submission" date="2019-09" db="EMBL/GenBank/DDBJ databases">
        <title>Complete genome sequence of Mycobacterium avium subsp. hominissuis strain JP-H-1.</title>
        <authorList>
            <person name="Kinoshita Y."/>
            <person name="Niwa H."/>
            <person name="Uchida-Fujii E."/>
            <person name="Nukada T."/>
        </authorList>
    </citation>
    <scope>NUCLEOTIDE SEQUENCE [LARGE SCALE GENOMIC DNA]</scope>
    <source>
        <strain evidence="2 6">JP-H-1</strain>
    </source>
</reference>
<dbReference type="AlphaFoldDB" id="A0A2A3LAF8"/>
<evidence type="ECO:0000313" key="3">
    <source>
        <dbReference type="EMBL" id="PBJ36536.1"/>
    </source>
</evidence>
<evidence type="ECO:0000313" key="2">
    <source>
        <dbReference type="EMBL" id="BBN46779.1"/>
    </source>
</evidence>
<dbReference type="RefSeq" id="WP_009975166.1">
    <property type="nucleotide sequence ID" value="NZ_AP020326.1"/>
</dbReference>
<name>A0A2A3LAF8_MYCAV</name>
<gene>
    <name evidence="1" type="ORF">DFS55_20255</name>
    <name evidence="2" type="ORF">JPH1_12540</name>
    <name evidence="3" type="ORF">XV03_08685</name>
</gene>
<dbReference type="Proteomes" id="UP000218842">
    <property type="component" value="Unassembled WGS sequence"/>
</dbReference>
<protein>
    <submittedName>
        <fullName evidence="3">Uncharacterized protein</fullName>
    </submittedName>
</protein>
<reference evidence="3 4" key="1">
    <citation type="journal article" date="2017" name="Genome Biol. Evol.">
        <title>Population Structure and Local Adaptation of MAC Lung Disease Agent Mycobacterium avium subsp. hominissuis.</title>
        <authorList>
            <person name="Yano H."/>
            <person name="Iwamoto T."/>
            <person name="Nishiuchi Y."/>
            <person name="Nakajima C."/>
            <person name="Starkova D.A."/>
            <person name="Mokrousov I."/>
            <person name="Narvskaya O."/>
            <person name="Yoshida S."/>
            <person name="Arikawa K."/>
            <person name="Nakanishi N."/>
            <person name="Osaki K."/>
            <person name="Nakagawa I."/>
            <person name="Ato M."/>
            <person name="Suzuki Y."/>
            <person name="Maruyama F."/>
        </authorList>
    </citation>
    <scope>NUCLEOTIDE SEQUENCE [LARGE SCALE GENOMIC DNA]</scope>
    <source>
        <strain evidence="3 4">OCU466</strain>
    </source>
</reference>
<dbReference type="Proteomes" id="UP000259236">
    <property type="component" value="Chromosome"/>
</dbReference>
<evidence type="ECO:0000313" key="6">
    <source>
        <dbReference type="Proteomes" id="UP000327362"/>
    </source>
</evidence>
<proteinExistence type="predicted"/>
<evidence type="ECO:0000313" key="5">
    <source>
        <dbReference type="Proteomes" id="UP000259236"/>
    </source>
</evidence>
<evidence type="ECO:0000313" key="4">
    <source>
        <dbReference type="Proteomes" id="UP000218842"/>
    </source>
</evidence>